<evidence type="ECO:0000256" key="1">
    <source>
        <dbReference type="SAM" id="SignalP"/>
    </source>
</evidence>
<feature type="chain" id="PRO_5026014113" evidence="1">
    <location>
        <begin position="29"/>
        <end position="94"/>
    </location>
</feature>
<protein>
    <submittedName>
        <fullName evidence="2">Uncharacterized protein</fullName>
    </submittedName>
</protein>
<dbReference type="OrthoDB" id="3482323at2"/>
<dbReference type="EMBL" id="WBMT01000001">
    <property type="protein sequence ID" value="KAB2352512.1"/>
    <property type="molecule type" value="Genomic_DNA"/>
</dbReference>
<comment type="caution">
    <text evidence="2">The sequence shown here is derived from an EMBL/GenBank/DDBJ whole genome shotgun (WGS) entry which is preliminary data.</text>
</comment>
<reference evidence="2 3" key="1">
    <citation type="submission" date="2019-09" db="EMBL/GenBank/DDBJ databases">
        <title>Actinomadura physcomitrii sp. nov., a novel actinomycete isolated from moss [Physcomitrium sphaericum (Ludw) Fuernr].</title>
        <authorList>
            <person name="Zhuang X."/>
            <person name="Liu C."/>
        </authorList>
    </citation>
    <scope>NUCLEOTIDE SEQUENCE [LARGE SCALE GENOMIC DNA]</scope>
    <source>
        <strain evidence="2 3">HMC1</strain>
    </source>
</reference>
<dbReference type="RefSeq" id="WP_151557399.1">
    <property type="nucleotide sequence ID" value="NZ_WBMT01000001.1"/>
</dbReference>
<keyword evidence="3" id="KW-1185">Reference proteome</keyword>
<dbReference type="Proteomes" id="UP000468735">
    <property type="component" value="Unassembled WGS sequence"/>
</dbReference>
<evidence type="ECO:0000313" key="2">
    <source>
        <dbReference type="EMBL" id="KAB2352512.1"/>
    </source>
</evidence>
<name>A0A6H9Z358_9ACTN</name>
<gene>
    <name evidence="2" type="ORF">F8566_02190</name>
</gene>
<accession>A0A6H9Z358</accession>
<feature type="signal peptide" evidence="1">
    <location>
        <begin position="1"/>
        <end position="28"/>
    </location>
</feature>
<proteinExistence type="predicted"/>
<dbReference type="AlphaFoldDB" id="A0A6H9Z358"/>
<organism evidence="2 3">
    <name type="scientific">Actinomadura rudentiformis</name>
    <dbReference type="NCBI Taxonomy" id="359158"/>
    <lineage>
        <taxon>Bacteria</taxon>
        <taxon>Bacillati</taxon>
        <taxon>Actinomycetota</taxon>
        <taxon>Actinomycetes</taxon>
        <taxon>Streptosporangiales</taxon>
        <taxon>Thermomonosporaceae</taxon>
        <taxon>Actinomadura</taxon>
    </lineage>
</organism>
<evidence type="ECO:0000313" key="3">
    <source>
        <dbReference type="Proteomes" id="UP000468735"/>
    </source>
</evidence>
<sequence length="94" mass="9640">MHPTRRLAIALAAGTLAVPLLSTPTAHAAGSYDCFFGDRTTAADDYQISGNSCDGAGYSDVVITVLSGSAAGSHRCRTAFSWNGFLSANGCRPA</sequence>
<keyword evidence="1" id="KW-0732">Signal</keyword>
<dbReference type="PROSITE" id="PS51318">
    <property type="entry name" value="TAT"/>
    <property type="match status" value="1"/>
</dbReference>
<dbReference type="InterPro" id="IPR006311">
    <property type="entry name" value="TAT_signal"/>
</dbReference>